<dbReference type="InParanoid" id="A0A2J6SZL0"/>
<keyword evidence="2" id="KW-1185">Reference proteome</keyword>
<dbReference type="EMBL" id="KZ613848">
    <property type="protein sequence ID" value="PMD56217.1"/>
    <property type="molecule type" value="Genomic_DNA"/>
</dbReference>
<organism evidence="1 2">
    <name type="scientific">Hyaloscypha bicolor E</name>
    <dbReference type="NCBI Taxonomy" id="1095630"/>
    <lineage>
        <taxon>Eukaryota</taxon>
        <taxon>Fungi</taxon>
        <taxon>Dikarya</taxon>
        <taxon>Ascomycota</taxon>
        <taxon>Pezizomycotina</taxon>
        <taxon>Leotiomycetes</taxon>
        <taxon>Helotiales</taxon>
        <taxon>Hyaloscyphaceae</taxon>
        <taxon>Hyaloscypha</taxon>
        <taxon>Hyaloscypha bicolor</taxon>
    </lineage>
</organism>
<protein>
    <submittedName>
        <fullName evidence="1">Uncharacterized protein</fullName>
    </submittedName>
</protein>
<name>A0A2J6SZL0_9HELO</name>
<dbReference type="GeneID" id="36585329"/>
<evidence type="ECO:0000313" key="1">
    <source>
        <dbReference type="EMBL" id="PMD56217.1"/>
    </source>
</evidence>
<accession>A0A2J6SZL0</accession>
<sequence>MISSTCLVPFHGVSRLAYCNYHILPPWPHTPGLDIRWIHTPYITCDLASVHIYKHRRNQERNDEDWNDDEFSSPTHLHPALSFFCNTPKKTFGLFLTNTHDERYTNRRFTGRTDERRNDNRYPILQRLGNHHDLRHAYAHLASNFSHLI</sequence>
<dbReference type="OrthoDB" id="10434730at2759"/>
<dbReference type="Proteomes" id="UP000235371">
    <property type="component" value="Unassembled WGS sequence"/>
</dbReference>
<dbReference type="AlphaFoldDB" id="A0A2J6SZL0"/>
<gene>
    <name evidence="1" type="ORF">K444DRAFT_57006</name>
</gene>
<evidence type="ECO:0000313" key="2">
    <source>
        <dbReference type="Proteomes" id="UP000235371"/>
    </source>
</evidence>
<reference evidence="1 2" key="1">
    <citation type="submission" date="2016-04" db="EMBL/GenBank/DDBJ databases">
        <title>A degradative enzymes factory behind the ericoid mycorrhizal symbiosis.</title>
        <authorList>
            <consortium name="DOE Joint Genome Institute"/>
            <person name="Martino E."/>
            <person name="Morin E."/>
            <person name="Grelet G."/>
            <person name="Kuo A."/>
            <person name="Kohler A."/>
            <person name="Daghino S."/>
            <person name="Barry K."/>
            <person name="Choi C."/>
            <person name="Cichocki N."/>
            <person name="Clum A."/>
            <person name="Copeland A."/>
            <person name="Hainaut M."/>
            <person name="Haridas S."/>
            <person name="Labutti K."/>
            <person name="Lindquist E."/>
            <person name="Lipzen A."/>
            <person name="Khouja H.-R."/>
            <person name="Murat C."/>
            <person name="Ohm R."/>
            <person name="Olson A."/>
            <person name="Spatafora J."/>
            <person name="Veneault-Fourrey C."/>
            <person name="Henrissat B."/>
            <person name="Grigoriev I."/>
            <person name="Martin F."/>
            <person name="Perotto S."/>
        </authorList>
    </citation>
    <scope>NUCLEOTIDE SEQUENCE [LARGE SCALE GENOMIC DNA]</scope>
    <source>
        <strain evidence="1 2">E</strain>
    </source>
</reference>
<proteinExistence type="predicted"/>
<dbReference type="RefSeq" id="XP_024733121.1">
    <property type="nucleotide sequence ID" value="XM_024877252.1"/>
</dbReference>